<accession>A0A0M8ZRJ5</accession>
<name>A0A0M8ZRJ5_9HYME</name>
<evidence type="ECO:0000313" key="1">
    <source>
        <dbReference type="EMBL" id="KOX68516.1"/>
    </source>
</evidence>
<organism evidence="1 2">
    <name type="scientific">Melipona quadrifasciata</name>
    <dbReference type="NCBI Taxonomy" id="166423"/>
    <lineage>
        <taxon>Eukaryota</taxon>
        <taxon>Metazoa</taxon>
        <taxon>Ecdysozoa</taxon>
        <taxon>Arthropoda</taxon>
        <taxon>Hexapoda</taxon>
        <taxon>Insecta</taxon>
        <taxon>Pterygota</taxon>
        <taxon>Neoptera</taxon>
        <taxon>Endopterygota</taxon>
        <taxon>Hymenoptera</taxon>
        <taxon>Apocrita</taxon>
        <taxon>Aculeata</taxon>
        <taxon>Apoidea</taxon>
        <taxon>Anthophila</taxon>
        <taxon>Apidae</taxon>
        <taxon>Melipona</taxon>
    </lineage>
</organism>
<keyword evidence="2" id="KW-1185">Reference proteome</keyword>
<dbReference type="EMBL" id="KQ435922">
    <property type="protein sequence ID" value="KOX68516.1"/>
    <property type="molecule type" value="Genomic_DNA"/>
</dbReference>
<proteinExistence type="predicted"/>
<sequence>MRFGLRLVSAFLRCGLISHYVERFDGEGLTLELLEQHRSRMERTRVKKTIVCLLFGGEPEFDVATKGRKESERTGGLKGKLKEGIGRFISTIYQHARVVDVGLLAVASRSLDMSEHTFGFVGVFRFGMHDGRTENYYLPIKKSTTNTIKFWGYCDMQHAAKIIWNITCNIILNFLIKISQQTIWELVDGYQELAIVAYGIIAAQPYTHPIRELRISVNCNCPRQERKLITDRNCCVRKKVKKIKFLATKKKTKHQISLKSDELVVSANVPLAPLAKNINLPWSSGSNVVGRWMSGGGSASDEESRGKGRQLATSDLLIKLNNRLNFKTRDKICLEILNNQYQDRYRTDELKKKATNYTVWSLVMVRNQLPAQVVKEKNTILRSIYNYNDVQSLFIIYVREMYPNLNFRLPRRETCNSLNIKNLDSVNIQECTKHLVVKRVMFKILVITLNMNQSNMNLHFKFAFYKSSSRGVIHRRPGAKKKMGQLIVEDLANAPPATPTGWFFKINFITYGRMIFNNWPTDTLFMQQIVEIELELIRAQSNWLFGPFRN</sequence>
<evidence type="ECO:0000313" key="2">
    <source>
        <dbReference type="Proteomes" id="UP000053105"/>
    </source>
</evidence>
<reference evidence="1 2" key="1">
    <citation type="submission" date="2015-07" db="EMBL/GenBank/DDBJ databases">
        <title>The genome of Melipona quadrifasciata.</title>
        <authorList>
            <person name="Pan H."/>
            <person name="Kapheim K."/>
        </authorList>
    </citation>
    <scope>NUCLEOTIDE SEQUENCE [LARGE SCALE GENOMIC DNA]</scope>
    <source>
        <strain evidence="1">0111107301</strain>
        <tissue evidence="1">Whole body</tissue>
    </source>
</reference>
<dbReference type="Proteomes" id="UP000053105">
    <property type="component" value="Unassembled WGS sequence"/>
</dbReference>
<protein>
    <submittedName>
        <fullName evidence="1">Uncharacterized protein</fullName>
    </submittedName>
</protein>
<gene>
    <name evidence="1" type="ORF">WN51_04002</name>
</gene>
<dbReference type="AlphaFoldDB" id="A0A0M8ZRJ5"/>